<proteinExistence type="predicted"/>
<sequence>MADSESDVLGIDRSKDASSRFEDVVVALDSSISMRAHDYEPSRFEAAKTALKRFVDVRLTTSPMDRVGVVVFYGYALPITRPMSSKELVVSLVSKLKVLGEATNLGDALIAAANMFDDTRIQGFTKRILVITDGTFNQGPDPVTAALYATSRGIRIDFVTLGKLEGNDLEVIEGCTSQTGGVHLNAEDTQRLLSHVASIADRRPQSI</sequence>
<feature type="domain" description="VWFA" evidence="1">
    <location>
        <begin position="23"/>
        <end position="199"/>
    </location>
</feature>
<dbReference type="Gene3D" id="3.40.50.410">
    <property type="entry name" value="von Willebrand factor, type A domain"/>
    <property type="match status" value="1"/>
</dbReference>
<dbReference type="EMBL" id="NEXE01000022">
    <property type="protein sequence ID" value="PSN91604.1"/>
    <property type="molecule type" value="Genomic_DNA"/>
</dbReference>
<comment type="caution">
    <text evidence="2">The sequence shown here is derived from an EMBL/GenBank/DDBJ whole genome shotgun (WGS) entry which is preliminary data.</text>
</comment>
<name>A0A2R6AYZ9_9ARCH</name>
<dbReference type="InterPro" id="IPR002035">
    <property type="entry name" value="VWF_A"/>
</dbReference>
<dbReference type="PROSITE" id="PS50234">
    <property type="entry name" value="VWFA"/>
    <property type="match status" value="1"/>
</dbReference>
<dbReference type="InterPro" id="IPR036465">
    <property type="entry name" value="vWFA_dom_sf"/>
</dbReference>
<dbReference type="PANTHER" id="PTHR37947:SF1">
    <property type="entry name" value="BLL2462 PROTEIN"/>
    <property type="match status" value="1"/>
</dbReference>
<dbReference type="Pfam" id="PF13519">
    <property type="entry name" value="VWA_2"/>
    <property type="match status" value="1"/>
</dbReference>
<dbReference type="SMART" id="SM00327">
    <property type="entry name" value="VWA"/>
    <property type="match status" value="1"/>
</dbReference>
<organism evidence="2 3">
    <name type="scientific">Candidatus Marsarchaeota G2 archaeon OSP_D</name>
    <dbReference type="NCBI Taxonomy" id="1978157"/>
    <lineage>
        <taxon>Archaea</taxon>
        <taxon>Candidatus Marsarchaeota</taxon>
        <taxon>Candidatus Marsarchaeota group 2</taxon>
    </lineage>
</organism>
<evidence type="ECO:0000313" key="3">
    <source>
        <dbReference type="Proteomes" id="UP000240322"/>
    </source>
</evidence>
<accession>A0A2R6AYZ9</accession>
<gene>
    <name evidence="2" type="ORF">B9Q03_03845</name>
</gene>
<evidence type="ECO:0000313" key="2">
    <source>
        <dbReference type="EMBL" id="PSN91604.1"/>
    </source>
</evidence>
<dbReference type="AlphaFoldDB" id="A0A2R6AYZ9"/>
<dbReference type="Proteomes" id="UP000240322">
    <property type="component" value="Unassembled WGS sequence"/>
</dbReference>
<reference evidence="2 3" key="1">
    <citation type="submission" date="2017-04" db="EMBL/GenBank/DDBJ databases">
        <title>Novel microbial lineages endemic to geothermal iron-oxide mats fill important gaps in the evolutionary history of Archaea.</title>
        <authorList>
            <person name="Jay Z.J."/>
            <person name="Beam J.P."/>
            <person name="Dlakic M."/>
            <person name="Rusch D.B."/>
            <person name="Kozubal M.A."/>
            <person name="Inskeep W.P."/>
        </authorList>
    </citation>
    <scope>NUCLEOTIDE SEQUENCE [LARGE SCALE GENOMIC DNA]</scope>
    <source>
        <strain evidence="2">OSP_D</strain>
    </source>
</reference>
<evidence type="ECO:0000259" key="1">
    <source>
        <dbReference type="PROSITE" id="PS50234"/>
    </source>
</evidence>
<protein>
    <recommendedName>
        <fullName evidence="1">VWFA domain-containing protein</fullName>
    </recommendedName>
</protein>
<dbReference type="PANTHER" id="PTHR37947">
    <property type="entry name" value="BLL2462 PROTEIN"/>
    <property type="match status" value="1"/>
</dbReference>
<dbReference type="SUPFAM" id="SSF53300">
    <property type="entry name" value="vWA-like"/>
    <property type="match status" value="1"/>
</dbReference>